<protein>
    <submittedName>
        <fullName evidence="2">Lytic transglycosylase domain-containing protein</fullName>
    </submittedName>
</protein>
<accession>A0A5P3XEW1</accession>
<feature type="domain" description="Transglycosylase SLT" evidence="1">
    <location>
        <begin position="41"/>
        <end position="122"/>
    </location>
</feature>
<dbReference type="Gene3D" id="1.10.530.10">
    <property type="match status" value="1"/>
</dbReference>
<name>A0A5P3XEW1_PARBF</name>
<sequence>MRRIMKKILSTIIILTLVFIVGGIVVARTAVYPVKDVSEIKSVSKEYNIDPYFLAAIGHFESRFDEKDYEKNDNNGVLRFSDETSIKLAHELNMKNFKPIDLVDDKTSLKLGAYYLSKFKDEGLSKMVQEWNVRNKVDDTIDRRAYAKEYYVPKIEKNMKIIKILYPEMSF</sequence>
<dbReference type="AlphaFoldDB" id="A0A5P3XEW1"/>
<evidence type="ECO:0000259" key="1">
    <source>
        <dbReference type="Pfam" id="PF01464"/>
    </source>
</evidence>
<organism evidence="2 3">
    <name type="scientific">Paraclostridium bifermentans</name>
    <name type="common">Clostridium bifermentans</name>
    <dbReference type="NCBI Taxonomy" id="1490"/>
    <lineage>
        <taxon>Bacteria</taxon>
        <taxon>Bacillati</taxon>
        <taxon>Bacillota</taxon>
        <taxon>Clostridia</taxon>
        <taxon>Peptostreptococcales</taxon>
        <taxon>Peptostreptococcaceae</taxon>
        <taxon>Paraclostridium</taxon>
    </lineage>
</organism>
<evidence type="ECO:0000313" key="2">
    <source>
        <dbReference type="EMBL" id="QEZ68873.1"/>
    </source>
</evidence>
<dbReference type="InterPro" id="IPR008258">
    <property type="entry name" value="Transglycosylase_SLT_dom_1"/>
</dbReference>
<reference evidence="2 3" key="1">
    <citation type="submission" date="2018-09" db="EMBL/GenBank/DDBJ databases">
        <title>A clostridial neurotoxin that targets Anopheles mosquitoes.</title>
        <authorList>
            <person name="Contreras E."/>
            <person name="Masuyer G."/>
            <person name="Qureshi N."/>
            <person name="Chawla S."/>
            <person name="Lim H.L."/>
            <person name="Chen J."/>
            <person name="Stenmark P."/>
            <person name="Gill S."/>
        </authorList>
    </citation>
    <scope>NUCLEOTIDE SEQUENCE [LARGE SCALE GENOMIC DNA]</scope>
    <source>
        <strain evidence="2 3">Cbm</strain>
    </source>
</reference>
<dbReference type="SUPFAM" id="SSF53955">
    <property type="entry name" value="Lysozyme-like"/>
    <property type="match status" value="1"/>
</dbReference>
<gene>
    <name evidence="2" type="ORF">D4A35_07965</name>
</gene>
<dbReference type="InterPro" id="IPR023346">
    <property type="entry name" value="Lysozyme-like_dom_sf"/>
</dbReference>
<evidence type="ECO:0000313" key="3">
    <source>
        <dbReference type="Proteomes" id="UP000326961"/>
    </source>
</evidence>
<dbReference type="Proteomes" id="UP000326961">
    <property type="component" value="Chromosome"/>
</dbReference>
<dbReference type="EMBL" id="CP032452">
    <property type="protein sequence ID" value="QEZ68873.1"/>
    <property type="molecule type" value="Genomic_DNA"/>
</dbReference>
<dbReference type="Pfam" id="PF01464">
    <property type="entry name" value="SLT"/>
    <property type="match status" value="1"/>
</dbReference>
<proteinExistence type="predicted"/>